<proteinExistence type="predicted"/>
<dbReference type="RefSeq" id="WP_226170529.1">
    <property type="nucleotide sequence ID" value="NZ_JAJADR010000001.1"/>
</dbReference>
<reference evidence="1" key="1">
    <citation type="submission" date="2021-10" db="EMBL/GenBank/DDBJ databases">
        <authorList>
            <person name="Dean J.D."/>
            <person name="Kim M.K."/>
            <person name="Newey C.N."/>
            <person name="Stoker T.S."/>
            <person name="Thompson D.W."/>
            <person name="Grose J.H."/>
        </authorList>
    </citation>
    <scope>NUCLEOTIDE SEQUENCE</scope>
    <source>
        <strain evidence="1">BT178</strain>
    </source>
</reference>
<sequence>MRPALERLQLIEHHLLGRPTAAEAAQWRVQLLTDAELAADAATQQQLYQALHEAGRRQLRHELELIHRRFERQTRRRDWLQTTTNHLRRVFSRQPRASQ</sequence>
<protein>
    <submittedName>
        <fullName evidence="1">Uncharacterized protein</fullName>
    </submittedName>
</protein>
<accession>A0ABS8ALB6</accession>
<dbReference type="EMBL" id="JAJADR010000001">
    <property type="protein sequence ID" value="MCB2406534.1"/>
    <property type="molecule type" value="Genomic_DNA"/>
</dbReference>
<keyword evidence="2" id="KW-1185">Reference proteome</keyword>
<gene>
    <name evidence="1" type="ORF">LGH74_00970</name>
</gene>
<name>A0ABS8ALB6_9BACT</name>
<comment type="caution">
    <text evidence="1">The sequence shown here is derived from an EMBL/GenBank/DDBJ whole genome shotgun (WGS) entry which is preliminary data.</text>
</comment>
<evidence type="ECO:0000313" key="2">
    <source>
        <dbReference type="Proteomes" id="UP001165296"/>
    </source>
</evidence>
<evidence type="ECO:0000313" key="1">
    <source>
        <dbReference type="EMBL" id="MCB2406534.1"/>
    </source>
</evidence>
<dbReference type="Proteomes" id="UP001165296">
    <property type="component" value="Unassembled WGS sequence"/>
</dbReference>
<organism evidence="1 2">
    <name type="scientific">Hymenobacter lucidus</name>
    <dbReference type="NCBI Taxonomy" id="2880930"/>
    <lineage>
        <taxon>Bacteria</taxon>
        <taxon>Pseudomonadati</taxon>
        <taxon>Bacteroidota</taxon>
        <taxon>Cytophagia</taxon>
        <taxon>Cytophagales</taxon>
        <taxon>Hymenobacteraceae</taxon>
        <taxon>Hymenobacter</taxon>
    </lineage>
</organism>